<dbReference type="GeneID" id="91303363"/>
<dbReference type="GO" id="GO:0046677">
    <property type="term" value="P:response to antibiotic"/>
    <property type="evidence" value="ECO:0007669"/>
    <property type="project" value="UniProtKB-KW"/>
</dbReference>
<accession>A0A191USD2</accession>
<dbReference type="Proteomes" id="UP001585018">
    <property type="component" value="Unassembled WGS sequence"/>
</dbReference>
<reference evidence="4 6" key="2">
    <citation type="submission" date="2024-01" db="EMBL/GenBank/DDBJ databases">
        <title>Genome mining of biosynthetic gene clusters to explore secondary metabolites of Streptomyces sp.</title>
        <authorList>
            <person name="Baig A."/>
            <person name="Ajitkumar Shintre N."/>
            <person name="Kumar H."/>
            <person name="Anbarasu A."/>
            <person name="Ramaiah S."/>
        </authorList>
    </citation>
    <scope>NUCLEOTIDE SEQUENCE [LARGE SCALE GENOMIC DNA]</scope>
    <source>
        <strain evidence="4 6">A03</strain>
    </source>
</reference>
<dbReference type="KEGG" id="spav:Spa2297_00605"/>
<evidence type="ECO:0000256" key="2">
    <source>
        <dbReference type="SAM" id="MobiDB-lite"/>
    </source>
</evidence>
<name>A0A191USD2_9ACTN</name>
<sequence length="117" mass="12856">MSAESAAPAEEVIPVLRVGDAAAAVRWYARLGFAQQWEHRFEPGFPLFTEIARGGVRLYLSEHEGDARPDTLVYLRVADLDAVAAEFGLVPEDQPWGRELALTDPDGNRLRVGPARA</sequence>
<keyword evidence="1" id="KW-0046">Antibiotic resistance</keyword>
<protein>
    <submittedName>
        <fullName evidence="3 4">Glyoxalase</fullName>
    </submittedName>
</protein>
<dbReference type="AlphaFoldDB" id="A0A191USD2"/>
<dbReference type="SUPFAM" id="SSF54593">
    <property type="entry name" value="Glyoxalase/Bleomycin resistance protein/Dihydroxybiphenyl dioxygenase"/>
    <property type="match status" value="1"/>
</dbReference>
<dbReference type="Gene3D" id="3.10.180.10">
    <property type="entry name" value="2,3-Dihydroxybiphenyl 1,2-Dioxygenase, domain 1"/>
    <property type="match status" value="1"/>
</dbReference>
<feature type="region of interest" description="Disordered" evidence="2">
    <location>
        <begin position="98"/>
        <end position="117"/>
    </location>
</feature>
<evidence type="ECO:0000313" key="4">
    <source>
        <dbReference type="EMBL" id="MFB8748463.1"/>
    </source>
</evidence>
<gene>
    <name evidence="3" type="ORF">Spa2297_00605</name>
    <name evidence="4" type="ORF">VSS30_06560</name>
</gene>
<dbReference type="Pfam" id="PF19581">
    <property type="entry name" value="Glyoxalase_7"/>
    <property type="match status" value="1"/>
</dbReference>
<dbReference type="Proteomes" id="UP000078468">
    <property type="component" value="Chromosome"/>
</dbReference>
<dbReference type="EMBL" id="CP015866">
    <property type="protein sequence ID" value="ANJ05613.1"/>
    <property type="molecule type" value="Genomic_DNA"/>
</dbReference>
<evidence type="ECO:0000313" key="3">
    <source>
        <dbReference type="EMBL" id="ANJ05613.1"/>
    </source>
</evidence>
<proteinExistence type="predicted"/>
<organism evidence="3 5">
    <name type="scientific">Streptomyces parvulus</name>
    <dbReference type="NCBI Taxonomy" id="146923"/>
    <lineage>
        <taxon>Bacteria</taxon>
        <taxon>Bacillati</taxon>
        <taxon>Actinomycetota</taxon>
        <taxon>Actinomycetes</taxon>
        <taxon>Kitasatosporales</taxon>
        <taxon>Streptomycetaceae</taxon>
        <taxon>Streptomyces</taxon>
    </lineage>
</organism>
<reference evidence="3 5" key="1">
    <citation type="submission" date="2016-05" db="EMBL/GenBank/DDBJ databases">
        <title>Non-Contiguous Finished Genome Sequence of Streptomyces parvulus 2297 Integrated Site-Specifically with Actinophage R4.</title>
        <authorList>
            <person name="Nishizawa T."/>
            <person name="Miura T."/>
            <person name="Harada C."/>
            <person name="Guo Y."/>
            <person name="Narisawa K."/>
            <person name="Ohta H."/>
            <person name="Takahashi H."/>
            <person name="Shirai M."/>
        </authorList>
    </citation>
    <scope>NUCLEOTIDE SEQUENCE [LARGE SCALE GENOMIC DNA]</scope>
    <source>
        <strain evidence="3 5">2297</strain>
    </source>
</reference>
<evidence type="ECO:0000256" key="1">
    <source>
        <dbReference type="ARBA" id="ARBA00023251"/>
    </source>
</evidence>
<evidence type="ECO:0000313" key="6">
    <source>
        <dbReference type="Proteomes" id="UP001585018"/>
    </source>
</evidence>
<dbReference type="EMBL" id="JAYMRR010000003">
    <property type="protein sequence ID" value="MFB8748463.1"/>
    <property type="molecule type" value="Genomic_DNA"/>
</dbReference>
<keyword evidence="6" id="KW-1185">Reference proteome</keyword>
<dbReference type="InterPro" id="IPR000335">
    <property type="entry name" value="Bleomycin-R"/>
</dbReference>
<dbReference type="InterPro" id="IPR029068">
    <property type="entry name" value="Glyas_Bleomycin-R_OHBP_Dase"/>
</dbReference>
<evidence type="ECO:0000313" key="5">
    <source>
        <dbReference type="Proteomes" id="UP000078468"/>
    </source>
</evidence>
<dbReference type="RefSeq" id="WP_064725990.1">
    <property type="nucleotide sequence ID" value="NZ_BMRX01000015.1"/>
</dbReference>